<evidence type="ECO:0000313" key="2">
    <source>
        <dbReference type="EMBL" id="CCB88988.1"/>
    </source>
</evidence>
<gene>
    <name evidence="2" type="ordered locus">SNE_A11110</name>
</gene>
<dbReference type="KEGG" id="sng:SNE_A11110"/>
<organism evidence="2 3">
    <name type="scientific">Simkania negevensis (strain ATCC VR-1471 / DSM 27360 / Z)</name>
    <dbReference type="NCBI Taxonomy" id="331113"/>
    <lineage>
        <taxon>Bacteria</taxon>
        <taxon>Pseudomonadati</taxon>
        <taxon>Chlamydiota</taxon>
        <taxon>Chlamydiia</taxon>
        <taxon>Parachlamydiales</taxon>
        <taxon>Simkaniaceae</taxon>
        <taxon>Simkania</taxon>
    </lineage>
</organism>
<dbReference type="AlphaFoldDB" id="F8L872"/>
<keyword evidence="1" id="KW-1133">Transmembrane helix</keyword>
<keyword evidence="1" id="KW-0812">Transmembrane</keyword>
<accession>F8L872</accession>
<evidence type="ECO:0000256" key="1">
    <source>
        <dbReference type="SAM" id="Phobius"/>
    </source>
</evidence>
<dbReference type="EMBL" id="FR872582">
    <property type="protein sequence ID" value="CCB88988.1"/>
    <property type="molecule type" value="Genomic_DNA"/>
</dbReference>
<evidence type="ECO:0000313" key="3">
    <source>
        <dbReference type="Proteomes" id="UP000000496"/>
    </source>
</evidence>
<keyword evidence="3" id="KW-1185">Reference proteome</keyword>
<dbReference type="Proteomes" id="UP000000496">
    <property type="component" value="Chromosome gsn.131"/>
</dbReference>
<sequence length="46" mass="5113">MYPGGYIFFYSCSVFFRLAACSISALCQTKNLKAIIPKESPPSAYK</sequence>
<proteinExistence type="predicted"/>
<reference evidence="2 3" key="2">
    <citation type="journal article" date="2011" name="Mol. Biol. Evol.">
        <title>Unity in variety--the pan-genome of the Chlamydiae.</title>
        <authorList>
            <person name="Collingro A."/>
            <person name="Tischler P."/>
            <person name="Weinmaier T."/>
            <person name="Penz T."/>
            <person name="Heinz E."/>
            <person name="Brunham R.C."/>
            <person name="Read T.D."/>
            <person name="Bavoil P.M."/>
            <person name="Sachse K."/>
            <person name="Kahane S."/>
            <person name="Friedman M.G."/>
            <person name="Rattei T."/>
            <person name="Myers G.S."/>
            <person name="Horn M."/>
        </authorList>
    </citation>
    <scope>NUCLEOTIDE SEQUENCE [LARGE SCALE GENOMIC DNA]</scope>
    <source>
        <strain evidence="3">ATCC VR-1471 / Z</strain>
    </source>
</reference>
<name>F8L872_SIMNZ</name>
<keyword evidence="1" id="KW-0472">Membrane</keyword>
<protein>
    <submittedName>
        <fullName evidence="2">Uncharacterized protein</fullName>
    </submittedName>
</protein>
<dbReference type="HOGENOM" id="CLU_3189037_0_0_0"/>
<feature type="transmembrane region" description="Helical" evidence="1">
    <location>
        <begin position="6"/>
        <end position="27"/>
    </location>
</feature>
<reference key="1">
    <citation type="journal article" date="2011" name="Mol. Biol. Evol.">
        <title>Unity in variety -- the pan-genome of the Chlamydiae.</title>
        <authorList>
            <person name="Collingro A."/>
            <person name="Tischler P."/>
            <person name="Weinmaier T."/>
            <person name="Penz T."/>
            <person name="Heinz E."/>
            <person name="Brunham R.C."/>
            <person name="Read T.D."/>
            <person name="Bavoil P.M."/>
            <person name="Sachse K."/>
            <person name="Kahane S."/>
            <person name="Friedman M.G."/>
            <person name="Rattei T."/>
            <person name="Myers G.S.A."/>
            <person name="Horn M."/>
        </authorList>
    </citation>
    <scope>NUCLEOTIDE SEQUENCE</scope>
    <source>
        <strain>Z</strain>
    </source>
</reference>